<protein>
    <recommendedName>
        <fullName evidence="2">Peptidase S9 prolyl oligopeptidase catalytic domain-containing protein</fullName>
    </recommendedName>
</protein>
<keyword evidence="1" id="KW-0812">Transmembrane</keyword>
<dbReference type="Pfam" id="PF00326">
    <property type="entry name" value="Peptidase_S9"/>
    <property type="match status" value="1"/>
</dbReference>
<gene>
    <name evidence="3" type="ORF">M9458_017880</name>
</gene>
<name>A0ABD0QJ05_CIRMR</name>
<feature type="domain" description="Peptidase S9 prolyl oligopeptidase catalytic" evidence="2">
    <location>
        <begin position="1"/>
        <end position="51"/>
    </location>
</feature>
<dbReference type="Proteomes" id="UP001529510">
    <property type="component" value="Unassembled WGS sequence"/>
</dbReference>
<keyword evidence="1" id="KW-1133">Transmembrane helix</keyword>
<feature type="transmembrane region" description="Helical" evidence="1">
    <location>
        <begin position="27"/>
        <end position="44"/>
    </location>
</feature>
<dbReference type="EMBL" id="JAMKFB020000008">
    <property type="protein sequence ID" value="KAL0186210.1"/>
    <property type="molecule type" value="Genomic_DNA"/>
</dbReference>
<organism evidence="3 4">
    <name type="scientific">Cirrhinus mrigala</name>
    <name type="common">Mrigala</name>
    <dbReference type="NCBI Taxonomy" id="683832"/>
    <lineage>
        <taxon>Eukaryota</taxon>
        <taxon>Metazoa</taxon>
        <taxon>Chordata</taxon>
        <taxon>Craniata</taxon>
        <taxon>Vertebrata</taxon>
        <taxon>Euteleostomi</taxon>
        <taxon>Actinopterygii</taxon>
        <taxon>Neopterygii</taxon>
        <taxon>Teleostei</taxon>
        <taxon>Ostariophysi</taxon>
        <taxon>Cypriniformes</taxon>
        <taxon>Cyprinidae</taxon>
        <taxon>Labeoninae</taxon>
        <taxon>Labeonini</taxon>
        <taxon>Cirrhinus</taxon>
    </lineage>
</organism>
<evidence type="ECO:0000313" key="4">
    <source>
        <dbReference type="Proteomes" id="UP001529510"/>
    </source>
</evidence>
<comment type="caution">
    <text evidence="3">The sequence shown here is derived from an EMBL/GenBank/DDBJ whole genome shotgun (WGS) entry which is preliminary data.</text>
</comment>
<evidence type="ECO:0000256" key="1">
    <source>
        <dbReference type="SAM" id="Phobius"/>
    </source>
</evidence>
<keyword evidence="4" id="KW-1185">Reference proteome</keyword>
<dbReference type="SUPFAM" id="SSF53474">
    <property type="entry name" value="alpha/beta-Hydrolases"/>
    <property type="match status" value="1"/>
</dbReference>
<proteinExistence type="predicted"/>
<dbReference type="InterPro" id="IPR001375">
    <property type="entry name" value="Peptidase_S9_cat"/>
</dbReference>
<reference evidence="3 4" key="1">
    <citation type="submission" date="2024-05" db="EMBL/GenBank/DDBJ databases">
        <title>Genome sequencing and assembly of Indian major carp, Cirrhinus mrigala (Hamilton, 1822).</title>
        <authorList>
            <person name="Mohindra V."/>
            <person name="Chowdhury L.M."/>
            <person name="Lal K."/>
            <person name="Jena J.K."/>
        </authorList>
    </citation>
    <scope>NUCLEOTIDE SEQUENCE [LARGE SCALE GENOMIC DNA]</scope>
    <source>
        <strain evidence="3">CM1030</strain>
        <tissue evidence="3">Blood</tissue>
    </source>
</reference>
<accession>A0ABD0QJ05</accession>
<dbReference type="AlphaFoldDB" id="A0ABD0QJ05"/>
<keyword evidence="1" id="KW-0472">Membrane</keyword>
<feature type="non-terminal residue" evidence="3">
    <location>
        <position position="51"/>
    </location>
</feature>
<evidence type="ECO:0000313" key="3">
    <source>
        <dbReference type="EMBL" id="KAL0186210.1"/>
    </source>
</evidence>
<dbReference type="InterPro" id="IPR050278">
    <property type="entry name" value="Serine_Prot_S9B/DPPIV"/>
</dbReference>
<dbReference type="Gene3D" id="3.40.50.1820">
    <property type="entry name" value="alpha/beta hydrolase"/>
    <property type="match status" value="1"/>
</dbReference>
<evidence type="ECO:0000259" key="2">
    <source>
        <dbReference type="Pfam" id="PF00326"/>
    </source>
</evidence>
<sequence length="51" mass="5872">GQVEIEDQVEGLQYVAEKYKFIDMSRVAIHGWSYGGFLSLMGLIHRPNIFK</sequence>
<feature type="non-terminal residue" evidence="3">
    <location>
        <position position="1"/>
    </location>
</feature>
<dbReference type="InterPro" id="IPR029058">
    <property type="entry name" value="AB_hydrolase_fold"/>
</dbReference>
<dbReference type="PANTHER" id="PTHR11731:SF193">
    <property type="entry name" value="DIPEPTIDYL PEPTIDASE 9"/>
    <property type="match status" value="1"/>
</dbReference>
<dbReference type="PANTHER" id="PTHR11731">
    <property type="entry name" value="PROTEASE FAMILY S9B,C DIPEPTIDYL-PEPTIDASE IV-RELATED"/>
    <property type="match status" value="1"/>
</dbReference>